<dbReference type="Pfam" id="PF00072">
    <property type="entry name" value="Response_reg"/>
    <property type="match status" value="1"/>
</dbReference>
<dbReference type="Gene3D" id="3.40.50.2300">
    <property type="match status" value="1"/>
</dbReference>
<dbReference type="PANTHER" id="PTHR44591:SF3">
    <property type="entry name" value="RESPONSE REGULATORY DOMAIN-CONTAINING PROTEIN"/>
    <property type="match status" value="1"/>
</dbReference>
<proteinExistence type="predicted"/>
<organism evidence="4 5">
    <name type="scientific">Pseudomonas vranovensis</name>
    <dbReference type="NCBI Taxonomy" id="321661"/>
    <lineage>
        <taxon>Bacteria</taxon>
        <taxon>Pseudomonadati</taxon>
        <taxon>Pseudomonadota</taxon>
        <taxon>Gammaproteobacteria</taxon>
        <taxon>Pseudomonadales</taxon>
        <taxon>Pseudomonadaceae</taxon>
        <taxon>Pseudomonas</taxon>
    </lineage>
</organism>
<dbReference type="GO" id="GO:0000160">
    <property type="term" value="P:phosphorelay signal transduction system"/>
    <property type="evidence" value="ECO:0007669"/>
    <property type="project" value="InterPro"/>
</dbReference>
<evidence type="ECO:0000256" key="1">
    <source>
        <dbReference type="ARBA" id="ARBA00022553"/>
    </source>
</evidence>
<evidence type="ECO:0000313" key="4">
    <source>
        <dbReference type="EMBL" id="ROL64852.1"/>
    </source>
</evidence>
<dbReference type="PROSITE" id="PS50110">
    <property type="entry name" value="RESPONSE_REGULATORY"/>
    <property type="match status" value="1"/>
</dbReference>
<feature type="modified residue" description="4-aspartylphosphate" evidence="2">
    <location>
        <position position="52"/>
    </location>
</feature>
<keyword evidence="1 2" id="KW-0597">Phosphoprotein</keyword>
<dbReference type="InterPro" id="IPR050595">
    <property type="entry name" value="Bact_response_regulator"/>
</dbReference>
<accession>A0A423CZR9</accession>
<dbReference type="InterPro" id="IPR001789">
    <property type="entry name" value="Sig_transdc_resp-reg_receiver"/>
</dbReference>
<evidence type="ECO:0000259" key="3">
    <source>
        <dbReference type="PROSITE" id="PS50110"/>
    </source>
</evidence>
<comment type="caution">
    <text evidence="4">The sequence shown here is derived from an EMBL/GenBank/DDBJ whole genome shotgun (WGS) entry which is preliminary data.</text>
</comment>
<dbReference type="RefSeq" id="WP_123567737.1">
    <property type="nucleotide sequence ID" value="NZ_MOAM01000035.1"/>
</dbReference>
<dbReference type="STRING" id="1292031.GCA_000425805_00525"/>
<sequence length="123" mass="13425">MSTILVVDDEYLIANILGWALEDEGFDVELAGNGQKALDVLKDKRVELVITDYMMPVMDGEALAVSIRAEPMLQGLPIILMSGAQAHKGRDNPGLFAAVFDKPFDIEQLIAKVKELVDTPEAP</sequence>
<dbReference type="SUPFAM" id="SSF52172">
    <property type="entry name" value="CheY-like"/>
    <property type="match status" value="1"/>
</dbReference>
<reference evidence="4 5" key="1">
    <citation type="submission" date="2016-10" db="EMBL/GenBank/DDBJ databases">
        <title>Comparative genome analysis of multiple Pseudomonas spp. focuses on biocontrol and plant growth promoting traits.</title>
        <authorList>
            <person name="Tao X.-Y."/>
            <person name="Taylor C.G."/>
        </authorList>
    </citation>
    <scope>NUCLEOTIDE SEQUENCE [LARGE SCALE GENOMIC DNA]</scope>
    <source>
        <strain evidence="4 5">15D11</strain>
    </source>
</reference>
<name>A0A423CZR9_9PSED</name>
<evidence type="ECO:0000256" key="2">
    <source>
        <dbReference type="PROSITE-ProRule" id="PRU00169"/>
    </source>
</evidence>
<dbReference type="Proteomes" id="UP000285286">
    <property type="component" value="Unassembled WGS sequence"/>
</dbReference>
<evidence type="ECO:0000313" key="5">
    <source>
        <dbReference type="Proteomes" id="UP000285286"/>
    </source>
</evidence>
<dbReference type="InterPro" id="IPR011006">
    <property type="entry name" value="CheY-like_superfamily"/>
</dbReference>
<feature type="domain" description="Response regulatory" evidence="3">
    <location>
        <begin position="3"/>
        <end position="117"/>
    </location>
</feature>
<dbReference type="SMART" id="SM00448">
    <property type="entry name" value="REC"/>
    <property type="match status" value="1"/>
</dbReference>
<dbReference type="EMBL" id="MOAM01000035">
    <property type="protein sequence ID" value="ROL64852.1"/>
    <property type="molecule type" value="Genomic_DNA"/>
</dbReference>
<keyword evidence="5" id="KW-1185">Reference proteome</keyword>
<gene>
    <name evidence="4" type="ORF">BHU25_23570</name>
</gene>
<dbReference type="AlphaFoldDB" id="A0A423CZR9"/>
<dbReference type="PANTHER" id="PTHR44591">
    <property type="entry name" value="STRESS RESPONSE REGULATOR PROTEIN 1"/>
    <property type="match status" value="1"/>
</dbReference>
<protein>
    <submittedName>
        <fullName evidence="4">Response regulator</fullName>
    </submittedName>
</protein>